<keyword evidence="1" id="KW-0378">Hydrolase</keyword>
<dbReference type="PANTHER" id="PTHR10492">
    <property type="match status" value="1"/>
</dbReference>
<keyword evidence="1" id="KW-0347">Helicase</keyword>
<keyword evidence="1" id="KW-0233">DNA recombination</keyword>
<dbReference type="InterPro" id="IPR049163">
    <property type="entry name" value="Pif1-like_2B_dom"/>
</dbReference>
<evidence type="ECO:0000256" key="1">
    <source>
        <dbReference type="RuleBase" id="RU363044"/>
    </source>
</evidence>
<dbReference type="GO" id="GO:0000723">
    <property type="term" value="P:telomere maintenance"/>
    <property type="evidence" value="ECO:0007669"/>
    <property type="project" value="InterPro"/>
</dbReference>
<dbReference type="PANTHER" id="PTHR10492:SF57">
    <property type="entry name" value="ATP-DEPENDENT DNA HELICASE"/>
    <property type="match status" value="1"/>
</dbReference>
<keyword evidence="1" id="KW-0547">Nucleotide-binding</keyword>
<comment type="cofactor">
    <cofactor evidence="1">
        <name>Mg(2+)</name>
        <dbReference type="ChEBI" id="CHEBI:18420"/>
    </cofactor>
</comment>
<evidence type="ECO:0000313" key="4">
    <source>
        <dbReference type="EMBL" id="KOF82985.1"/>
    </source>
</evidence>
<dbReference type="Pfam" id="PF05970">
    <property type="entry name" value="PIF1"/>
    <property type="match status" value="1"/>
</dbReference>
<dbReference type="GO" id="GO:0006281">
    <property type="term" value="P:DNA repair"/>
    <property type="evidence" value="ECO:0007669"/>
    <property type="project" value="UniProtKB-KW"/>
</dbReference>
<comment type="catalytic activity">
    <reaction evidence="1">
        <text>ATP + H2O = ADP + phosphate + H(+)</text>
        <dbReference type="Rhea" id="RHEA:13065"/>
        <dbReference type="ChEBI" id="CHEBI:15377"/>
        <dbReference type="ChEBI" id="CHEBI:15378"/>
        <dbReference type="ChEBI" id="CHEBI:30616"/>
        <dbReference type="ChEBI" id="CHEBI:43474"/>
        <dbReference type="ChEBI" id="CHEBI:456216"/>
        <dbReference type="EC" id="5.6.2.3"/>
    </reaction>
</comment>
<dbReference type="GO" id="GO:0043139">
    <property type="term" value="F:5'-3' DNA helicase activity"/>
    <property type="evidence" value="ECO:0007669"/>
    <property type="project" value="UniProtKB-EC"/>
</dbReference>
<reference evidence="4" key="1">
    <citation type="submission" date="2015-07" db="EMBL/GenBank/DDBJ databases">
        <title>MeaNS - Measles Nucleotide Surveillance Program.</title>
        <authorList>
            <person name="Tran T."/>
            <person name="Druce J."/>
        </authorList>
    </citation>
    <scope>NUCLEOTIDE SEQUENCE</scope>
    <source>
        <strain evidence="4">UCB-OBI-ISO-001</strain>
        <tissue evidence="4">Gonad</tissue>
    </source>
</reference>
<comment type="similarity">
    <text evidence="1">Belongs to the helicase family.</text>
</comment>
<dbReference type="Pfam" id="PF21530">
    <property type="entry name" value="Pif1_2B_dom"/>
    <property type="match status" value="1"/>
</dbReference>
<protein>
    <recommendedName>
        <fullName evidence="1">ATP-dependent DNA helicase</fullName>
        <ecNumber evidence="1">5.6.2.3</ecNumber>
    </recommendedName>
</protein>
<keyword evidence="1" id="KW-0234">DNA repair</keyword>
<dbReference type="AlphaFoldDB" id="A0A0L8H2I9"/>
<gene>
    <name evidence="4" type="ORF">OCBIM_22024566mg</name>
</gene>
<sequence length="286" mass="31314">MSHIVAFEALDQTLKDSRRNSHVMGGATVLMAGDFRQTLLVITRGTRADEKLNLTTNMRVHGDADSVVFSKLLPEVGNGATHGIDKEHIRLSFGIFVSSVFPDLELQERSILAPHNATVNAVNQHLLDQVAGDEVSFNQLPPGFPPHDLRLKIGVPVMLLRNVEPPELYNDTRLIIKTTGIRILTTTFLNGPSAGVTVINPLMSLSPSAVPFEFTRRHFPVKVCFVISINKAQGQSLQVVGLDLAQQVFTHGQLYVGCSHIGSPHNLFICGNPGNTRNVVYKEALQ</sequence>
<dbReference type="GO" id="GO:0016887">
    <property type="term" value="F:ATP hydrolysis activity"/>
    <property type="evidence" value="ECO:0007669"/>
    <property type="project" value="RHEA"/>
</dbReference>
<dbReference type="OrthoDB" id="6265497at2759"/>
<evidence type="ECO:0000259" key="2">
    <source>
        <dbReference type="Pfam" id="PF05970"/>
    </source>
</evidence>
<keyword evidence="1" id="KW-0067">ATP-binding</keyword>
<proteinExistence type="inferred from homology"/>
<dbReference type="EMBL" id="KQ419597">
    <property type="protein sequence ID" value="KOF82985.1"/>
    <property type="molecule type" value="Genomic_DNA"/>
</dbReference>
<accession>A0A0L8H2I9</accession>
<dbReference type="SUPFAM" id="SSF52540">
    <property type="entry name" value="P-loop containing nucleoside triphosphate hydrolases"/>
    <property type="match status" value="1"/>
</dbReference>
<dbReference type="InterPro" id="IPR010285">
    <property type="entry name" value="DNA_helicase_pif1-like_DEAD"/>
</dbReference>
<dbReference type="GO" id="GO:0005524">
    <property type="term" value="F:ATP binding"/>
    <property type="evidence" value="ECO:0007669"/>
    <property type="project" value="UniProtKB-KW"/>
</dbReference>
<dbReference type="InterPro" id="IPR027417">
    <property type="entry name" value="P-loop_NTPase"/>
</dbReference>
<dbReference type="GO" id="GO:0006310">
    <property type="term" value="P:DNA recombination"/>
    <property type="evidence" value="ECO:0007669"/>
    <property type="project" value="UniProtKB-KW"/>
</dbReference>
<keyword evidence="1" id="KW-0227">DNA damage</keyword>
<name>A0A0L8H2I9_OCTBM</name>
<feature type="domain" description="DNA helicase Pif1-like 2B" evidence="3">
    <location>
        <begin position="142"/>
        <end position="176"/>
    </location>
</feature>
<dbReference type="EC" id="5.6.2.3" evidence="1"/>
<evidence type="ECO:0000259" key="3">
    <source>
        <dbReference type="Pfam" id="PF21530"/>
    </source>
</evidence>
<feature type="domain" description="DNA helicase Pif1-like DEAD-box helicase" evidence="2">
    <location>
        <begin position="1"/>
        <end position="51"/>
    </location>
</feature>
<organism evidence="4">
    <name type="scientific">Octopus bimaculoides</name>
    <name type="common">California two-spotted octopus</name>
    <dbReference type="NCBI Taxonomy" id="37653"/>
    <lineage>
        <taxon>Eukaryota</taxon>
        <taxon>Metazoa</taxon>
        <taxon>Spiralia</taxon>
        <taxon>Lophotrochozoa</taxon>
        <taxon>Mollusca</taxon>
        <taxon>Cephalopoda</taxon>
        <taxon>Coleoidea</taxon>
        <taxon>Octopodiformes</taxon>
        <taxon>Octopoda</taxon>
        <taxon>Incirrata</taxon>
        <taxon>Octopodidae</taxon>
        <taxon>Octopus</taxon>
    </lineage>
</organism>